<feature type="compositionally biased region" description="Polar residues" evidence="1">
    <location>
        <begin position="82"/>
        <end position="91"/>
    </location>
</feature>
<dbReference type="EMBL" id="QXFZ01000854">
    <property type="protein sequence ID" value="KAE9102943.1"/>
    <property type="molecule type" value="Genomic_DNA"/>
</dbReference>
<evidence type="ECO:0000256" key="1">
    <source>
        <dbReference type="SAM" id="MobiDB-lite"/>
    </source>
</evidence>
<feature type="region of interest" description="Disordered" evidence="1">
    <location>
        <begin position="1"/>
        <end position="115"/>
    </location>
</feature>
<evidence type="ECO:0000313" key="9">
    <source>
        <dbReference type="Proteomes" id="UP000429523"/>
    </source>
</evidence>
<reference evidence="9 10" key="1">
    <citation type="submission" date="2018-08" db="EMBL/GenBank/DDBJ databases">
        <title>Genomic investigation of the strawberry pathogen Phytophthora fragariae indicates pathogenicity is determined by transcriptional variation in three key races.</title>
        <authorList>
            <person name="Adams T.M."/>
            <person name="Armitage A.D."/>
            <person name="Sobczyk M.K."/>
            <person name="Bates H.J."/>
            <person name="Dunwell J.M."/>
            <person name="Nellist C.F."/>
            <person name="Harrison R.J."/>
        </authorList>
    </citation>
    <scope>NUCLEOTIDE SEQUENCE [LARGE SCALE GENOMIC DNA]</scope>
    <source>
        <strain evidence="8 11">A4</strain>
        <strain evidence="7 12">BC-1</strain>
        <strain evidence="6 10">NOV-27</strain>
        <strain evidence="5 13">NOV-5</strain>
        <strain evidence="4 14">NOV-71</strain>
        <strain evidence="2 9">NOV-9</strain>
        <strain evidence="3 15">SCRP245</strain>
    </source>
</reference>
<feature type="compositionally biased region" description="Pro residues" evidence="1">
    <location>
        <begin position="43"/>
        <end position="52"/>
    </location>
</feature>
<organism evidence="2 9">
    <name type="scientific">Phytophthora fragariae</name>
    <dbReference type="NCBI Taxonomy" id="53985"/>
    <lineage>
        <taxon>Eukaryota</taxon>
        <taxon>Sar</taxon>
        <taxon>Stramenopiles</taxon>
        <taxon>Oomycota</taxon>
        <taxon>Peronosporomycetes</taxon>
        <taxon>Peronosporales</taxon>
        <taxon>Peronosporaceae</taxon>
        <taxon>Phytophthora</taxon>
    </lineage>
</organism>
<dbReference type="Proteomes" id="UP000429523">
    <property type="component" value="Unassembled WGS sequence"/>
</dbReference>
<evidence type="ECO:0000313" key="5">
    <source>
        <dbReference type="EMBL" id="KAE9142629.1"/>
    </source>
</evidence>
<feature type="compositionally biased region" description="Basic and acidic residues" evidence="1">
    <location>
        <begin position="101"/>
        <end position="115"/>
    </location>
</feature>
<evidence type="ECO:0000313" key="4">
    <source>
        <dbReference type="EMBL" id="KAE9102943.1"/>
    </source>
</evidence>
<keyword evidence="10" id="KW-1185">Reference proteome</keyword>
<dbReference type="Proteomes" id="UP000440732">
    <property type="component" value="Unassembled WGS sequence"/>
</dbReference>
<evidence type="ECO:0000313" key="2">
    <source>
        <dbReference type="EMBL" id="KAE8935632.1"/>
    </source>
</evidence>
<feature type="compositionally biased region" description="Basic and acidic residues" evidence="1">
    <location>
        <begin position="12"/>
        <end position="22"/>
    </location>
</feature>
<dbReference type="Proteomes" id="UP000460718">
    <property type="component" value="Unassembled WGS sequence"/>
</dbReference>
<evidence type="ECO:0000313" key="8">
    <source>
        <dbReference type="EMBL" id="KAE9303197.1"/>
    </source>
</evidence>
<dbReference type="Proteomes" id="UP000440367">
    <property type="component" value="Unassembled WGS sequence"/>
</dbReference>
<dbReference type="EMBL" id="QXGB01000370">
    <property type="protein sequence ID" value="KAE9217548.1"/>
    <property type="molecule type" value="Genomic_DNA"/>
</dbReference>
<evidence type="ECO:0000313" key="3">
    <source>
        <dbReference type="EMBL" id="KAE9000745.1"/>
    </source>
</evidence>
<sequence>MHGDDDGDDDKEEKREGCRADQVEINEAQSSSAPSEDRTHPSLAPPLLPCPQPRMYDAEEDGEEEKSEGFDRSSENQRSTEECCSSATSAEDGNDDDIDSEQDRPFRILAQSRHD</sequence>
<evidence type="ECO:0000313" key="13">
    <source>
        <dbReference type="Proteomes" id="UP000440732"/>
    </source>
</evidence>
<dbReference type="EMBL" id="QXGE01000815">
    <property type="protein sequence ID" value="KAE9303197.1"/>
    <property type="molecule type" value="Genomic_DNA"/>
</dbReference>
<evidence type="ECO:0000313" key="11">
    <source>
        <dbReference type="Proteomes" id="UP000437068"/>
    </source>
</evidence>
<accession>A0A6A3EQ69</accession>
<dbReference type="AlphaFoldDB" id="A0A6A3EQ69"/>
<name>A0A6A3EQ69_9STRA</name>
<evidence type="ECO:0000313" key="12">
    <source>
        <dbReference type="Proteomes" id="UP000440367"/>
    </source>
</evidence>
<dbReference type="EMBL" id="QXGD01000876">
    <property type="protein sequence ID" value="KAE9221645.1"/>
    <property type="molecule type" value="Genomic_DNA"/>
</dbReference>
<dbReference type="EMBL" id="QXGF01000785">
    <property type="protein sequence ID" value="KAE8935632.1"/>
    <property type="molecule type" value="Genomic_DNA"/>
</dbReference>
<gene>
    <name evidence="8" type="ORF">PF001_g13662</name>
    <name evidence="7" type="ORF">PF002_g15514</name>
    <name evidence="6" type="ORF">PF005_g8615</name>
    <name evidence="5" type="ORF">PF006_g12272</name>
    <name evidence="4" type="ORF">PF007_g14567</name>
    <name evidence="2" type="ORF">PF009_g14425</name>
    <name evidence="3" type="ORF">PF011_g14053</name>
</gene>
<comment type="caution">
    <text evidence="2">The sequence shown here is derived from an EMBL/GenBank/DDBJ whole genome shotgun (WGS) entry which is preliminary data.</text>
</comment>
<dbReference type="Proteomes" id="UP000433483">
    <property type="component" value="Unassembled WGS sequence"/>
</dbReference>
<evidence type="ECO:0000313" key="6">
    <source>
        <dbReference type="EMBL" id="KAE9217548.1"/>
    </source>
</evidence>
<dbReference type="EMBL" id="QXFW01000893">
    <property type="protein sequence ID" value="KAE9000745.1"/>
    <property type="molecule type" value="Genomic_DNA"/>
</dbReference>
<proteinExistence type="predicted"/>
<evidence type="ECO:0000313" key="10">
    <source>
        <dbReference type="Proteomes" id="UP000433483"/>
    </source>
</evidence>
<feature type="compositionally biased region" description="Acidic residues" evidence="1">
    <location>
        <begin position="1"/>
        <end position="11"/>
    </location>
</feature>
<evidence type="ECO:0000313" key="7">
    <source>
        <dbReference type="EMBL" id="KAE9221645.1"/>
    </source>
</evidence>
<feature type="compositionally biased region" description="Basic and acidic residues" evidence="1">
    <location>
        <begin position="67"/>
        <end position="81"/>
    </location>
</feature>
<protein>
    <submittedName>
        <fullName evidence="2">Uncharacterized protein</fullName>
    </submittedName>
</protein>
<dbReference type="Proteomes" id="UP000441208">
    <property type="component" value="Unassembled WGS sequence"/>
</dbReference>
<dbReference type="EMBL" id="QXGA01000682">
    <property type="protein sequence ID" value="KAE9142629.1"/>
    <property type="molecule type" value="Genomic_DNA"/>
</dbReference>
<evidence type="ECO:0000313" key="15">
    <source>
        <dbReference type="Proteomes" id="UP000460718"/>
    </source>
</evidence>
<evidence type="ECO:0000313" key="14">
    <source>
        <dbReference type="Proteomes" id="UP000441208"/>
    </source>
</evidence>
<dbReference type="Proteomes" id="UP000437068">
    <property type="component" value="Unassembled WGS sequence"/>
</dbReference>